<dbReference type="EMBL" id="JARMAB010000006">
    <property type="protein sequence ID" value="MED1202452.1"/>
    <property type="molecule type" value="Genomic_DNA"/>
</dbReference>
<dbReference type="Gene3D" id="3.60.15.10">
    <property type="entry name" value="Ribonuclease Z/Hydroxyacylglutathione hydrolase-like"/>
    <property type="match status" value="1"/>
</dbReference>
<dbReference type="SUPFAM" id="SSF56281">
    <property type="entry name" value="Metallo-hydrolase/oxidoreductase"/>
    <property type="match status" value="1"/>
</dbReference>
<keyword evidence="4" id="KW-1185">Reference proteome</keyword>
<dbReference type="PANTHER" id="PTHR46018">
    <property type="entry name" value="ZINC PHOSPHODIESTERASE ELAC PROTEIN 1"/>
    <property type="match status" value="1"/>
</dbReference>
<dbReference type="Proteomes" id="UP001341444">
    <property type="component" value="Unassembled WGS sequence"/>
</dbReference>
<protein>
    <submittedName>
        <fullName evidence="3">MBL fold metallo-hydrolase</fullName>
    </submittedName>
</protein>
<sequence>MKLTIIGHWGGYPKLNEATTGYLLEHEGFKMLIDCGSAVFSAMQQFVLPEELDAVIISHYHEDHVADIGVLQYSLLNGKYLGKKTGTLPIYGHLEDQMGFDRLSFRDITEGVVYHPDEILQVGPFSIRFLKTKHPVPCYAMRIEAGNQVLVYTADSAFIHDFIPFSRDADLLLCECNFYGDMNGEQAGHMTSYQAGEMAEGAKVKKLVLTHLPQFGEVEQLKQEASERFSGEVELAALGLALEL</sequence>
<name>A0ABU6MCQ2_9BACI</name>
<gene>
    <name evidence="3" type="ORF">P4T90_05015</name>
</gene>
<evidence type="ECO:0000259" key="2">
    <source>
        <dbReference type="SMART" id="SM00849"/>
    </source>
</evidence>
<keyword evidence="1" id="KW-0862">Zinc</keyword>
<dbReference type="InterPro" id="IPR001279">
    <property type="entry name" value="Metallo-B-lactamas"/>
</dbReference>
<dbReference type="InterPro" id="IPR036866">
    <property type="entry name" value="RibonucZ/Hydroxyglut_hydro"/>
</dbReference>
<dbReference type="SMART" id="SM00849">
    <property type="entry name" value="Lactamase_B"/>
    <property type="match status" value="1"/>
</dbReference>
<feature type="domain" description="Metallo-beta-lactamase" evidence="2">
    <location>
        <begin position="18"/>
        <end position="211"/>
    </location>
</feature>
<dbReference type="RefSeq" id="WP_066265749.1">
    <property type="nucleotide sequence ID" value="NZ_JARMAB010000006.1"/>
</dbReference>
<accession>A0ABU6MCQ2</accession>
<evidence type="ECO:0000313" key="4">
    <source>
        <dbReference type="Proteomes" id="UP001341444"/>
    </source>
</evidence>
<comment type="caution">
    <text evidence="3">The sequence shown here is derived from an EMBL/GenBank/DDBJ whole genome shotgun (WGS) entry which is preliminary data.</text>
</comment>
<dbReference type="CDD" id="cd07716">
    <property type="entry name" value="RNaseZ_short-form-like_MBL-fold"/>
    <property type="match status" value="1"/>
</dbReference>
<evidence type="ECO:0000313" key="3">
    <source>
        <dbReference type="EMBL" id="MED1202452.1"/>
    </source>
</evidence>
<dbReference type="PANTHER" id="PTHR46018:SF4">
    <property type="entry name" value="METALLO-HYDROLASE YHFI-RELATED"/>
    <property type="match status" value="1"/>
</dbReference>
<organism evidence="3 4">
    <name type="scientific">Heyndrickxia acidicola</name>
    <dbReference type="NCBI Taxonomy" id="209389"/>
    <lineage>
        <taxon>Bacteria</taxon>
        <taxon>Bacillati</taxon>
        <taxon>Bacillota</taxon>
        <taxon>Bacilli</taxon>
        <taxon>Bacillales</taxon>
        <taxon>Bacillaceae</taxon>
        <taxon>Heyndrickxia</taxon>
    </lineage>
</organism>
<dbReference type="Pfam" id="PF12706">
    <property type="entry name" value="Lactamase_B_2"/>
    <property type="match status" value="1"/>
</dbReference>
<proteinExistence type="predicted"/>
<reference evidence="3 4" key="1">
    <citation type="submission" date="2023-03" db="EMBL/GenBank/DDBJ databases">
        <title>Bacillus Genome Sequencing.</title>
        <authorList>
            <person name="Dunlap C."/>
        </authorList>
    </citation>
    <scope>NUCLEOTIDE SEQUENCE [LARGE SCALE GENOMIC DNA]</scope>
    <source>
        <strain evidence="3 4">B-23453</strain>
    </source>
</reference>
<evidence type="ECO:0000256" key="1">
    <source>
        <dbReference type="ARBA" id="ARBA00022833"/>
    </source>
</evidence>